<keyword evidence="3" id="KW-1185">Reference proteome</keyword>
<feature type="domain" description="Amidase" evidence="1">
    <location>
        <begin position="55"/>
        <end position="387"/>
    </location>
</feature>
<dbReference type="Proteomes" id="UP000325415">
    <property type="component" value="Unassembled WGS sequence"/>
</dbReference>
<dbReference type="GO" id="GO:0003824">
    <property type="term" value="F:catalytic activity"/>
    <property type="evidence" value="ECO:0007669"/>
    <property type="project" value="InterPro"/>
</dbReference>
<protein>
    <recommendedName>
        <fullName evidence="1">Amidase domain-containing protein</fullName>
    </recommendedName>
</protein>
<dbReference type="InterPro" id="IPR000120">
    <property type="entry name" value="Amidase"/>
</dbReference>
<dbReference type="AlphaFoldDB" id="A0A5N6S3A9"/>
<evidence type="ECO:0000259" key="1">
    <source>
        <dbReference type="Pfam" id="PF01425"/>
    </source>
</evidence>
<comment type="caution">
    <text evidence="2">The sequence shown here is derived from an EMBL/GenBank/DDBJ whole genome shotgun (WGS) entry which is preliminary data.</text>
</comment>
<sequence>MPTSCSCGRKHFGSLRCMIMNERNSKRMLLDKRFHTSATVLESEPGARADDEGPVFGVKDLIAVQGVPRYLGFERCIGHKQPEATESATCVSLLRNHGYKLYATQKTPPLGLGLTDVDTVYPAMPGAYPGGSSTGSAVAVSTGITDVALGTDSMGSVRKPAALNDIWGFKPMHGSYPSDHICDTSPSFTDVGTLARNLEDLEALDRILNADVESRNSARKPTKFKVLTIDNASMGPAINAQYQRALVVLSGDNDIRLESSAIDWEQLAYPADITATISNYELMRAIRQDETSGSWLRREINDYVSRYMDNPTVPASDYRQALQEKRNYAQHMEQRFPDIAVLTPALPQRPPSLPWSNRSDMLHRLTRYTSLANVLGTASICIPMHRSNSSFSYDFGLLLTSLTSTITHRQLFETARIISGAISAA</sequence>
<dbReference type="SUPFAM" id="SSF75304">
    <property type="entry name" value="Amidase signature (AS) enzymes"/>
    <property type="match status" value="1"/>
</dbReference>
<dbReference type="InterPro" id="IPR036928">
    <property type="entry name" value="AS_sf"/>
</dbReference>
<dbReference type="PANTHER" id="PTHR11895:SF67">
    <property type="entry name" value="AMIDASE DOMAIN-CONTAINING PROTEIN"/>
    <property type="match status" value="1"/>
</dbReference>
<dbReference type="PANTHER" id="PTHR11895">
    <property type="entry name" value="TRANSAMIDASE"/>
    <property type="match status" value="1"/>
</dbReference>
<dbReference type="InterPro" id="IPR023631">
    <property type="entry name" value="Amidase_dom"/>
</dbReference>
<evidence type="ECO:0000313" key="2">
    <source>
        <dbReference type="EMBL" id="KAE8127486.1"/>
    </source>
</evidence>
<reference evidence="2 3" key="1">
    <citation type="submission" date="2018-04" db="EMBL/GenBank/DDBJ databases">
        <authorList>
            <person name="Eckel V.P."/>
            <person name="Vogel R.F."/>
        </authorList>
    </citation>
    <scope>NUCLEOTIDE SEQUENCE [LARGE SCALE GENOMIC DNA]</scope>
    <source>
        <strain evidence="3">TMW 2.1764</strain>
    </source>
</reference>
<accession>A0A5N6S3A9</accession>
<dbReference type="Gene3D" id="3.90.1300.10">
    <property type="entry name" value="Amidase signature (AS) domain"/>
    <property type="match status" value="1"/>
</dbReference>
<dbReference type="Pfam" id="PF01425">
    <property type="entry name" value="Amidase"/>
    <property type="match status" value="1"/>
</dbReference>
<dbReference type="EMBL" id="QDAG01000008">
    <property type="protein sequence ID" value="KAE8127486.1"/>
    <property type="molecule type" value="Genomic_DNA"/>
</dbReference>
<evidence type="ECO:0000313" key="3">
    <source>
        <dbReference type="Proteomes" id="UP000325415"/>
    </source>
</evidence>
<gene>
    <name evidence="2" type="ORF">DDE84_08395</name>
</gene>
<name>A0A5N6S3A9_9BIFI</name>
<organism evidence="2 3">
    <name type="scientific">Bifidobacterium tibiigranuli</name>
    <dbReference type="NCBI Taxonomy" id="2172043"/>
    <lineage>
        <taxon>Bacteria</taxon>
        <taxon>Bacillati</taxon>
        <taxon>Actinomycetota</taxon>
        <taxon>Actinomycetes</taxon>
        <taxon>Bifidobacteriales</taxon>
        <taxon>Bifidobacteriaceae</taxon>
        <taxon>Bifidobacterium</taxon>
    </lineage>
</organism>
<proteinExistence type="predicted"/>